<dbReference type="NCBIfam" id="TIGR00128">
    <property type="entry name" value="fabD"/>
    <property type="match status" value="1"/>
</dbReference>
<dbReference type="EC" id="2.3.1.39" evidence="1"/>
<comment type="catalytic activity">
    <reaction evidence="4">
        <text>holo-[ACP] + malonyl-CoA = malonyl-[ACP] + CoA</text>
        <dbReference type="Rhea" id="RHEA:41792"/>
        <dbReference type="Rhea" id="RHEA-COMP:9623"/>
        <dbReference type="Rhea" id="RHEA-COMP:9685"/>
        <dbReference type="ChEBI" id="CHEBI:57287"/>
        <dbReference type="ChEBI" id="CHEBI:57384"/>
        <dbReference type="ChEBI" id="CHEBI:64479"/>
        <dbReference type="ChEBI" id="CHEBI:78449"/>
        <dbReference type="EC" id="2.3.1.39"/>
    </reaction>
</comment>
<dbReference type="Pfam" id="PF00698">
    <property type="entry name" value="Acyl_transf_1"/>
    <property type="match status" value="2"/>
</dbReference>
<dbReference type="InterPro" id="IPR016036">
    <property type="entry name" value="Malonyl_transacylase_ACP-bd"/>
</dbReference>
<keyword evidence="7" id="KW-1185">Reference proteome</keyword>
<dbReference type="PANTHER" id="PTHR42681">
    <property type="entry name" value="MALONYL-COA-ACYL CARRIER PROTEIN TRANSACYLASE, MITOCHONDRIAL"/>
    <property type="match status" value="1"/>
</dbReference>
<evidence type="ECO:0000256" key="1">
    <source>
        <dbReference type="ARBA" id="ARBA00013258"/>
    </source>
</evidence>
<dbReference type="GO" id="GO:0004314">
    <property type="term" value="F:[acyl-carrier-protein] S-malonyltransferase activity"/>
    <property type="evidence" value="ECO:0007669"/>
    <property type="project" value="UniProtKB-EC"/>
</dbReference>
<name>A0ABY2VLP6_9PSED</name>
<dbReference type="InterPro" id="IPR004410">
    <property type="entry name" value="Malonyl_CoA-ACP_transAc_FabD"/>
</dbReference>
<feature type="domain" description="Malonyl-CoA:ACP transacylase (MAT)" evidence="5">
    <location>
        <begin position="15"/>
        <end position="321"/>
    </location>
</feature>
<dbReference type="InterPro" id="IPR014043">
    <property type="entry name" value="Acyl_transferase_dom"/>
</dbReference>
<keyword evidence="3 6" id="KW-0012">Acyltransferase</keyword>
<accession>A0ABY2VLP6</accession>
<dbReference type="SMART" id="SM00827">
    <property type="entry name" value="PKS_AT"/>
    <property type="match status" value="2"/>
</dbReference>
<dbReference type="RefSeq" id="WP_011061284.1">
    <property type="nucleotide sequence ID" value="NZ_CP022097.2"/>
</dbReference>
<dbReference type="InterPro" id="IPR001227">
    <property type="entry name" value="Ac_transferase_dom_sf"/>
</dbReference>
<gene>
    <name evidence="6" type="primary">fabD</name>
    <name evidence="6" type="ORF">FEF10_03530</name>
</gene>
<reference evidence="6 7" key="1">
    <citation type="submission" date="2019-05" db="EMBL/GenBank/DDBJ databases">
        <title>Identification and Biocontrol Activity Analysis of Biocontrol Strain PF-1 Based on Genome-wide Data.</title>
        <authorList>
            <person name="Qi J."/>
        </authorList>
    </citation>
    <scope>NUCLEOTIDE SEQUENCE [LARGE SCALE GENOMIC DNA]</scope>
    <source>
        <strain evidence="6 7">PF-1</strain>
    </source>
</reference>
<evidence type="ECO:0000313" key="7">
    <source>
        <dbReference type="Proteomes" id="UP000310095"/>
    </source>
</evidence>
<organism evidence="6 7">
    <name type="scientific">Pseudomonas protegens</name>
    <dbReference type="NCBI Taxonomy" id="380021"/>
    <lineage>
        <taxon>Bacteria</taxon>
        <taxon>Pseudomonadati</taxon>
        <taxon>Pseudomonadota</taxon>
        <taxon>Gammaproteobacteria</taxon>
        <taxon>Pseudomonadales</taxon>
        <taxon>Pseudomonadaceae</taxon>
        <taxon>Pseudomonas</taxon>
    </lineage>
</organism>
<proteinExistence type="predicted"/>
<dbReference type="InterPro" id="IPR016035">
    <property type="entry name" value="Acyl_Trfase/lysoPLipase"/>
</dbReference>
<keyword evidence="2 6" id="KW-0808">Transferase</keyword>
<feature type="domain" description="Malonyl-CoA:ACP transacylase (MAT)" evidence="5">
    <location>
        <begin position="398"/>
        <end position="677"/>
    </location>
</feature>
<sequence length="677" mass="73951">MPYLFQGQTSCVVFMFPGQGCQFYQMGRELYQNNAVFQRWMNELDTLIRAELGQSVIAGIYHDNNPRSQVFNDIRLSHPAIFMIEYALGKTLIEHGITPDYLLGASLGELAAAALAGVMTLPEAIRLVVRQGQLFHQHQAPSGEGAMLAILAPQALYQQMPVLHEHCDIAAYNAPSLIVVAGPSSRVAEAERQLNAQDIVFQRLPVNQAFHSRHIDVLKPPVEALFSQIRLQPAQIPVISCLNTQTLQVLDRDHYWQSIRQPIRFSQTLQRIEAEAAERGQSMIYLDLGPSGTLANLIKQNIRDRALPTIHAVLSPFGRDLEKLDEVLTLGRALQPLPAKAEAEAIAVPVPPVVAPEPSPVAAPLQAAAHAVFEVQQPSRLVQRPSAPLASGPKRVYVFPGQGSQRLGMGAELFEQFPEQVAQADRILGYSLKTLCLEDPEQQLSNTRFTQPALYTVSALAFLAKQQADPRKADFLAGHSLGEYCALFAAGAFSFETGLKLVKKRGELMALASGGGMAAVIGRSPEEVNSLLVQHGLGALDVANYNSASQVVLAGPVEALSHAQEIFQALDITFVVLPVSAPFHSRYMHSAMGAFGDYLATFDYSPLHTPVIANINAAPYRDQDLVANLTRQICGSVRWLDTVQYLMRQGTFECEELGPGEVLTKLVKSVQNTAAFS</sequence>
<evidence type="ECO:0000256" key="2">
    <source>
        <dbReference type="ARBA" id="ARBA00022679"/>
    </source>
</evidence>
<dbReference type="InterPro" id="IPR050858">
    <property type="entry name" value="Mal-CoA-ACP_Trans/PKS_FabD"/>
</dbReference>
<dbReference type="EMBL" id="VAVY01000001">
    <property type="protein sequence ID" value="TMM66541.1"/>
    <property type="molecule type" value="Genomic_DNA"/>
</dbReference>
<comment type="caution">
    <text evidence="6">The sequence shown here is derived from an EMBL/GenBank/DDBJ whole genome shotgun (WGS) entry which is preliminary data.</text>
</comment>
<evidence type="ECO:0000256" key="3">
    <source>
        <dbReference type="ARBA" id="ARBA00023315"/>
    </source>
</evidence>
<dbReference type="PANTHER" id="PTHR42681:SF1">
    <property type="entry name" value="MALONYL-COA-ACYL CARRIER PROTEIN TRANSACYLASE, MITOCHONDRIAL"/>
    <property type="match status" value="1"/>
</dbReference>
<dbReference type="Proteomes" id="UP000310095">
    <property type="component" value="Unassembled WGS sequence"/>
</dbReference>
<dbReference type="Gene3D" id="3.40.366.10">
    <property type="entry name" value="Malonyl-Coenzyme A Acyl Carrier Protein, domain 2"/>
    <property type="match status" value="2"/>
</dbReference>
<evidence type="ECO:0000313" key="6">
    <source>
        <dbReference type="EMBL" id="TMM66541.1"/>
    </source>
</evidence>
<dbReference type="SUPFAM" id="SSF55048">
    <property type="entry name" value="Probable ACP-binding domain of malonyl-CoA ACP transacylase"/>
    <property type="match status" value="2"/>
</dbReference>
<evidence type="ECO:0000256" key="4">
    <source>
        <dbReference type="ARBA" id="ARBA00048462"/>
    </source>
</evidence>
<dbReference type="Gene3D" id="3.30.70.250">
    <property type="entry name" value="Malonyl-CoA ACP transacylase, ACP-binding"/>
    <property type="match status" value="1"/>
</dbReference>
<dbReference type="SUPFAM" id="SSF52151">
    <property type="entry name" value="FabD/lysophospholipase-like"/>
    <property type="match status" value="2"/>
</dbReference>
<protein>
    <recommendedName>
        <fullName evidence="1">[acyl-carrier-protein] S-malonyltransferase</fullName>
        <ecNumber evidence="1">2.3.1.39</ecNumber>
    </recommendedName>
</protein>
<evidence type="ECO:0000259" key="5">
    <source>
        <dbReference type="SMART" id="SM00827"/>
    </source>
</evidence>